<evidence type="ECO:0000313" key="12">
    <source>
        <dbReference type="EnsemblPlants" id="KQJ82815"/>
    </source>
</evidence>
<dbReference type="SUPFAM" id="SSF57903">
    <property type="entry name" value="FYVE/PHD zinc finger"/>
    <property type="match status" value="1"/>
</dbReference>
<dbReference type="InterPro" id="IPR019786">
    <property type="entry name" value="Zinc_finger_PHD-type_CS"/>
</dbReference>
<evidence type="ECO:0000259" key="10">
    <source>
        <dbReference type="PROSITE" id="PS50016"/>
    </source>
</evidence>
<keyword evidence="7 9" id="KW-0804">Transcription</keyword>
<dbReference type="OrthoDB" id="436852at2759"/>
<dbReference type="InterPro" id="IPR011011">
    <property type="entry name" value="Znf_FYVE_PHD"/>
</dbReference>
<sequence length="258" mass="28687">MDDGVLSAAIHPKLQSPDHVFRQYLGRRAGIVKALTEDVAEFYEQCDPEKAGLCLYGLPDGTWKVNFPVEKIPSILPEPVCGINFARDGTAKKDWISLIAVHSDAWLMSMAFYHAGRLAFDREARTELFRMINSFSTTFEVVRESYKKKRSQVCNGSIENKSSFQALQTLEEENGAKAGEGGDDQASNECAACCEAYSDDELHFWIFCDDCTRWFHGKCVQVTPTMAKAMKKYVCPGCSYRSKATKASGANVVTSLDS</sequence>
<evidence type="ECO:0000256" key="1">
    <source>
        <dbReference type="ARBA" id="ARBA00002232"/>
    </source>
</evidence>
<dbReference type="GeneID" id="100825778"/>
<keyword evidence="9" id="KW-0156">Chromatin regulator</keyword>
<dbReference type="EnsemblPlants" id="KQJ82815">
    <property type="protein sequence ID" value="KQJ82815"/>
    <property type="gene ID" value="BRADI_5g11130v3"/>
</dbReference>
<comment type="subunit">
    <text evidence="9">Interacts with H3K4me3 and to a lesser extent with H3K4me2.</text>
</comment>
<evidence type="ECO:0000256" key="4">
    <source>
        <dbReference type="ARBA" id="ARBA00022771"/>
    </source>
</evidence>
<keyword evidence="6 9" id="KW-0805">Transcription regulation</keyword>
<keyword evidence="3 9" id="KW-0479">Metal-binding</keyword>
<evidence type="ECO:0000256" key="6">
    <source>
        <dbReference type="ARBA" id="ARBA00023015"/>
    </source>
</evidence>
<dbReference type="RefSeq" id="XP_010239951.1">
    <property type="nucleotide sequence ID" value="XM_010241649.3"/>
</dbReference>
<dbReference type="GO" id="GO:0008270">
    <property type="term" value="F:zinc ion binding"/>
    <property type="evidence" value="ECO:0007669"/>
    <property type="project" value="UniProtKB-KW"/>
</dbReference>
<dbReference type="InterPro" id="IPR021998">
    <property type="entry name" value="Alfin_N"/>
</dbReference>
<dbReference type="Proteomes" id="UP000008810">
    <property type="component" value="Chromosome 5"/>
</dbReference>
<reference evidence="12" key="3">
    <citation type="submission" date="2018-08" db="UniProtKB">
        <authorList>
            <consortium name="EnsemblPlants"/>
        </authorList>
    </citation>
    <scope>IDENTIFICATION</scope>
    <source>
        <strain evidence="12">cv. Bd21</strain>
    </source>
</reference>
<comment type="subcellular location">
    <subcellularLocation>
        <location evidence="9">Nucleus</location>
    </subcellularLocation>
</comment>
<evidence type="ECO:0000313" key="11">
    <source>
        <dbReference type="EMBL" id="KQJ82815.1"/>
    </source>
</evidence>
<dbReference type="GO" id="GO:0006325">
    <property type="term" value="P:chromatin organization"/>
    <property type="evidence" value="ECO:0007669"/>
    <property type="project" value="UniProtKB-UniRule"/>
</dbReference>
<reference evidence="11" key="2">
    <citation type="submission" date="2017-06" db="EMBL/GenBank/DDBJ databases">
        <title>WGS assembly of Brachypodium distachyon.</title>
        <authorList>
            <consortium name="The International Brachypodium Initiative"/>
            <person name="Lucas S."/>
            <person name="Harmon-Smith M."/>
            <person name="Lail K."/>
            <person name="Tice H."/>
            <person name="Grimwood J."/>
            <person name="Bruce D."/>
            <person name="Barry K."/>
            <person name="Shu S."/>
            <person name="Lindquist E."/>
            <person name="Wang M."/>
            <person name="Pitluck S."/>
            <person name="Vogel J.P."/>
            <person name="Garvin D.F."/>
            <person name="Mockler T.C."/>
            <person name="Schmutz J."/>
            <person name="Rokhsar D."/>
            <person name="Bevan M.W."/>
        </authorList>
    </citation>
    <scope>NUCLEOTIDE SEQUENCE</scope>
    <source>
        <strain evidence="11">Bd21</strain>
    </source>
</reference>
<dbReference type="Gramene" id="KQJ82815">
    <property type="protein sequence ID" value="KQJ82815"/>
    <property type="gene ID" value="BRADI_5g11130v3"/>
</dbReference>
<comment type="similarity">
    <text evidence="2 9">Belongs to the Alfin family.</text>
</comment>
<proteinExistence type="inferred from homology"/>
<dbReference type="InterPro" id="IPR019787">
    <property type="entry name" value="Znf_PHD-finger"/>
</dbReference>
<dbReference type="GO" id="GO:0042393">
    <property type="term" value="F:histone binding"/>
    <property type="evidence" value="ECO:0007669"/>
    <property type="project" value="UniProtKB-UniRule"/>
</dbReference>
<dbReference type="AlphaFoldDB" id="A0A0Q3E4R3"/>
<dbReference type="ExpressionAtlas" id="A0A0Q3E4R3">
    <property type="expression patterns" value="baseline"/>
</dbReference>
<dbReference type="GO" id="GO:0005634">
    <property type="term" value="C:nucleus"/>
    <property type="evidence" value="ECO:0007669"/>
    <property type="project" value="UniProtKB-SubCell"/>
</dbReference>
<evidence type="ECO:0000256" key="8">
    <source>
        <dbReference type="PROSITE-ProRule" id="PRU00146"/>
    </source>
</evidence>
<keyword evidence="9" id="KW-0539">Nucleus</keyword>
<gene>
    <name evidence="12" type="primary">LOC100825778</name>
    <name evidence="11" type="ORF">BRADI_5g11130v3</name>
</gene>
<name>A0A0Q3E4R3_BRADI</name>
<dbReference type="GO" id="GO:0006355">
    <property type="term" value="P:regulation of DNA-templated transcription"/>
    <property type="evidence" value="ECO:0007669"/>
    <property type="project" value="UniProtKB-UniRule"/>
</dbReference>
<keyword evidence="13" id="KW-1185">Reference proteome</keyword>
<evidence type="ECO:0000256" key="5">
    <source>
        <dbReference type="ARBA" id="ARBA00022833"/>
    </source>
</evidence>
<protein>
    <recommendedName>
        <fullName evidence="9">PHD finger protein ALFIN-LIKE</fullName>
    </recommendedName>
</protein>
<dbReference type="InterPro" id="IPR045104">
    <property type="entry name" value="Alfin"/>
</dbReference>
<evidence type="ECO:0000256" key="2">
    <source>
        <dbReference type="ARBA" id="ARBA00010445"/>
    </source>
</evidence>
<reference evidence="11 12" key="1">
    <citation type="journal article" date="2010" name="Nature">
        <title>Genome sequencing and analysis of the model grass Brachypodium distachyon.</title>
        <authorList>
            <consortium name="International Brachypodium Initiative"/>
        </authorList>
    </citation>
    <scope>NUCLEOTIDE SEQUENCE [LARGE SCALE GENOMIC DNA]</scope>
    <source>
        <strain evidence="11 12">Bd21</strain>
    </source>
</reference>
<keyword evidence="5 9" id="KW-0862">Zinc</keyword>
<dbReference type="PANTHER" id="PTHR12321">
    <property type="entry name" value="CPG BINDING PROTEIN"/>
    <property type="match status" value="1"/>
</dbReference>
<dbReference type="Gene3D" id="3.30.40.10">
    <property type="entry name" value="Zinc/RING finger domain, C3HC4 (zinc finger)"/>
    <property type="match status" value="1"/>
</dbReference>
<dbReference type="InterPro" id="IPR001965">
    <property type="entry name" value="Znf_PHD"/>
</dbReference>
<dbReference type="PROSITE" id="PS01359">
    <property type="entry name" value="ZF_PHD_1"/>
    <property type="match status" value="1"/>
</dbReference>
<evidence type="ECO:0000313" key="13">
    <source>
        <dbReference type="Proteomes" id="UP000008810"/>
    </source>
</evidence>
<dbReference type="SMART" id="SM00249">
    <property type="entry name" value="PHD"/>
    <property type="match status" value="1"/>
</dbReference>
<accession>A0A0Q3E4R3</accession>
<evidence type="ECO:0000256" key="9">
    <source>
        <dbReference type="RuleBase" id="RU369089"/>
    </source>
</evidence>
<evidence type="ECO:0000256" key="3">
    <source>
        <dbReference type="ARBA" id="ARBA00022723"/>
    </source>
</evidence>
<dbReference type="PROSITE" id="PS50016">
    <property type="entry name" value="ZF_PHD_2"/>
    <property type="match status" value="1"/>
</dbReference>
<dbReference type="PANTHER" id="PTHR12321:SF114">
    <property type="entry name" value="PHD FINGER PROTEIN ALFIN-LIKE"/>
    <property type="match status" value="1"/>
</dbReference>
<dbReference type="Pfam" id="PF00628">
    <property type="entry name" value="PHD"/>
    <property type="match status" value="1"/>
</dbReference>
<dbReference type="EMBL" id="CM000884">
    <property type="protein sequence ID" value="KQJ82815.1"/>
    <property type="molecule type" value="Genomic_DNA"/>
</dbReference>
<dbReference type="Pfam" id="PF12165">
    <property type="entry name" value="Alfin"/>
    <property type="match status" value="1"/>
</dbReference>
<feature type="domain" description="PHD-type" evidence="10">
    <location>
        <begin position="187"/>
        <end position="241"/>
    </location>
</feature>
<comment type="function">
    <text evidence="1 9">Histone-binding component that specifically recognizes H3 tails trimethylated on 'Lys-4' (H3K4me3), which mark transcription start sites of virtually all active genes.</text>
</comment>
<organism evidence="11">
    <name type="scientific">Brachypodium distachyon</name>
    <name type="common">Purple false brome</name>
    <name type="synonym">Trachynia distachya</name>
    <dbReference type="NCBI Taxonomy" id="15368"/>
    <lineage>
        <taxon>Eukaryota</taxon>
        <taxon>Viridiplantae</taxon>
        <taxon>Streptophyta</taxon>
        <taxon>Embryophyta</taxon>
        <taxon>Tracheophyta</taxon>
        <taxon>Spermatophyta</taxon>
        <taxon>Magnoliopsida</taxon>
        <taxon>Liliopsida</taxon>
        <taxon>Poales</taxon>
        <taxon>Poaceae</taxon>
        <taxon>BOP clade</taxon>
        <taxon>Pooideae</taxon>
        <taxon>Stipodae</taxon>
        <taxon>Brachypodieae</taxon>
        <taxon>Brachypodium</taxon>
    </lineage>
</organism>
<keyword evidence="4 8" id="KW-0863">Zinc-finger</keyword>
<evidence type="ECO:0000256" key="7">
    <source>
        <dbReference type="ARBA" id="ARBA00023163"/>
    </source>
</evidence>
<comment type="domain">
    <text evidence="9">The PHD-type zinc finger mediates the binding to H3K4me3.</text>
</comment>
<dbReference type="InterPro" id="IPR013083">
    <property type="entry name" value="Znf_RING/FYVE/PHD"/>
</dbReference>